<accession>A0ABP8M018</accession>
<keyword evidence="3" id="KW-1185">Reference proteome</keyword>
<dbReference type="EMBL" id="BAABEY010000024">
    <property type="protein sequence ID" value="GAA4440230.1"/>
    <property type="molecule type" value="Genomic_DNA"/>
</dbReference>
<evidence type="ECO:0000313" key="3">
    <source>
        <dbReference type="Proteomes" id="UP001501508"/>
    </source>
</evidence>
<sequence>MISLGNYAFGQKDAPVLPIDKSTKKITYSEVVYVADSADKYELFTRAKEWFSRAYKPSTSIIQMEDKEGGAIVGKALMQVYHKALGTHESGYINYTISIYFKDGRYRFEITDFHHTGQYVQAGRIQDFGPCERMINSTEKIMGISAKKTFNYYLYQMDNEIKSRINDLKLSMKISSKKNKSSEW</sequence>
<gene>
    <name evidence="2" type="ORF">GCM10023091_23560</name>
</gene>
<proteinExistence type="predicted"/>
<comment type="caution">
    <text evidence="2">The sequence shown here is derived from an EMBL/GenBank/DDBJ whole genome shotgun (WGS) entry which is preliminary data.</text>
</comment>
<evidence type="ECO:0000313" key="2">
    <source>
        <dbReference type="EMBL" id="GAA4440230.1"/>
    </source>
</evidence>
<name>A0ABP8M018_9BACT</name>
<dbReference type="Proteomes" id="UP001501508">
    <property type="component" value="Unassembled WGS sequence"/>
</dbReference>
<organism evidence="2 3">
    <name type="scientific">Ravibacter arvi</name>
    <dbReference type="NCBI Taxonomy" id="2051041"/>
    <lineage>
        <taxon>Bacteria</taxon>
        <taxon>Pseudomonadati</taxon>
        <taxon>Bacteroidota</taxon>
        <taxon>Cytophagia</taxon>
        <taxon>Cytophagales</taxon>
        <taxon>Spirosomataceae</taxon>
        <taxon>Ravibacter</taxon>
    </lineage>
</organism>
<protein>
    <submittedName>
        <fullName evidence="2">DUF4468 domain-containing protein</fullName>
    </submittedName>
</protein>
<dbReference type="InterPro" id="IPR027823">
    <property type="entry name" value="DUF4468"/>
</dbReference>
<dbReference type="Pfam" id="PF14730">
    <property type="entry name" value="DUF4468"/>
    <property type="match status" value="1"/>
</dbReference>
<reference evidence="3" key="1">
    <citation type="journal article" date="2019" name="Int. J. Syst. Evol. Microbiol.">
        <title>The Global Catalogue of Microorganisms (GCM) 10K type strain sequencing project: providing services to taxonomists for standard genome sequencing and annotation.</title>
        <authorList>
            <consortium name="The Broad Institute Genomics Platform"/>
            <consortium name="The Broad Institute Genome Sequencing Center for Infectious Disease"/>
            <person name="Wu L."/>
            <person name="Ma J."/>
        </authorList>
    </citation>
    <scope>NUCLEOTIDE SEQUENCE [LARGE SCALE GENOMIC DNA]</scope>
    <source>
        <strain evidence="3">JCM 31920</strain>
    </source>
</reference>
<feature type="domain" description="DUF4468" evidence="1">
    <location>
        <begin position="28"/>
        <end position="115"/>
    </location>
</feature>
<evidence type="ECO:0000259" key="1">
    <source>
        <dbReference type="Pfam" id="PF14730"/>
    </source>
</evidence>
<dbReference type="Gene3D" id="3.30.530.80">
    <property type="match status" value="1"/>
</dbReference>